<dbReference type="SMART" id="SM00382">
    <property type="entry name" value="AAA"/>
    <property type="match status" value="1"/>
</dbReference>
<dbReference type="OrthoDB" id="843962at2"/>
<feature type="transmembrane region" description="Helical" evidence="9">
    <location>
        <begin position="176"/>
        <end position="194"/>
    </location>
</feature>
<feature type="transmembrane region" description="Helical" evidence="9">
    <location>
        <begin position="255"/>
        <end position="278"/>
    </location>
</feature>
<evidence type="ECO:0000256" key="9">
    <source>
        <dbReference type="SAM" id="Phobius"/>
    </source>
</evidence>
<dbReference type="InterPro" id="IPR003593">
    <property type="entry name" value="AAA+_ATPase"/>
</dbReference>
<evidence type="ECO:0000259" key="11">
    <source>
        <dbReference type="PROSITE" id="PS50929"/>
    </source>
</evidence>
<dbReference type="InterPro" id="IPR027417">
    <property type="entry name" value="P-loop_NTPase"/>
</dbReference>
<feature type="domain" description="ABC transmembrane type-1" evidence="11">
    <location>
        <begin position="19"/>
        <end position="319"/>
    </location>
</feature>
<feature type="domain" description="ABC transporter" evidence="10">
    <location>
        <begin position="351"/>
        <end position="586"/>
    </location>
</feature>
<accession>A0A364RIP7</accession>
<keyword evidence="3" id="KW-1003">Cell membrane</keyword>
<dbReference type="PANTHER" id="PTHR43394">
    <property type="entry name" value="ATP-DEPENDENT PERMEASE MDL1, MITOCHONDRIAL"/>
    <property type="match status" value="1"/>
</dbReference>
<reference evidence="12 13" key="1">
    <citation type="submission" date="2018-06" db="EMBL/GenBank/DDBJ databases">
        <authorList>
            <person name="Liu Z.-W."/>
        </authorList>
    </citation>
    <scope>NUCLEOTIDE SEQUENCE [LARGE SCALE GENOMIC DNA]</scope>
    <source>
        <strain evidence="12 13">2b14</strain>
    </source>
</reference>
<dbReference type="Gene3D" id="3.40.50.300">
    <property type="entry name" value="P-loop containing nucleotide triphosphate hydrolases"/>
    <property type="match status" value="1"/>
</dbReference>
<dbReference type="Pfam" id="PF00664">
    <property type="entry name" value="ABC_membrane"/>
    <property type="match status" value="1"/>
</dbReference>
<keyword evidence="2" id="KW-0813">Transport</keyword>
<evidence type="ECO:0000313" key="12">
    <source>
        <dbReference type="EMBL" id="RAU84179.1"/>
    </source>
</evidence>
<dbReference type="PROSITE" id="PS50929">
    <property type="entry name" value="ABC_TM1F"/>
    <property type="match status" value="1"/>
</dbReference>
<evidence type="ECO:0000256" key="5">
    <source>
        <dbReference type="ARBA" id="ARBA00022741"/>
    </source>
</evidence>
<proteinExistence type="predicted"/>
<dbReference type="RefSeq" id="WP_112304460.1">
    <property type="nucleotide sequence ID" value="NZ_QMDV01000001.1"/>
</dbReference>
<dbReference type="InterPro" id="IPR039421">
    <property type="entry name" value="Type_1_exporter"/>
</dbReference>
<dbReference type="SUPFAM" id="SSF90123">
    <property type="entry name" value="ABC transporter transmembrane region"/>
    <property type="match status" value="1"/>
</dbReference>
<keyword evidence="4 9" id="KW-0812">Transmembrane</keyword>
<protein>
    <submittedName>
        <fullName evidence="12">ABC transporter</fullName>
    </submittedName>
</protein>
<evidence type="ECO:0000313" key="13">
    <source>
        <dbReference type="Proteomes" id="UP000251692"/>
    </source>
</evidence>
<dbReference type="Proteomes" id="UP000251692">
    <property type="component" value="Unassembled WGS sequence"/>
</dbReference>
<evidence type="ECO:0000256" key="7">
    <source>
        <dbReference type="ARBA" id="ARBA00022989"/>
    </source>
</evidence>
<keyword evidence="7 9" id="KW-1133">Transmembrane helix</keyword>
<dbReference type="InterPro" id="IPR003439">
    <property type="entry name" value="ABC_transporter-like_ATP-bd"/>
</dbReference>
<dbReference type="GO" id="GO:0005524">
    <property type="term" value="F:ATP binding"/>
    <property type="evidence" value="ECO:0007669"/>
    <property type="project" value="UniProtKB-KW"/>
</dbReference>
<dbReference type="InterPro" id="IPR036640">
    <property type="entry name" value="ABC1_TM_sf"/>
</dbReference>
<evidence type="ECO:0000256" key="8">
    <source>
        <dbReference type="ARBA" id="ARBA00023136"/>
    </source>
</evidence>
<dbReference type="PROSITE" id="PS50893">
    <property type="entry name" value="ABC_TRANSPORTER_2"/>
    <property type="match status" value="1"/>
</dbReference>
<keyword evidence="13" id="KW-1185">Reference proteome</keyword>
<evidence type="ECO:0000256" key="1">
    <source>
        <dbReference type="ARBA" id="ARBA00004651"/>
    </source>
</evidence>
<name>A0A364RIP7_9BACT</name>
<dbReference type="GO" id="GO:0016887">
    <property type="term" value="F:ATP hydrolysis activity"/>
    <property type="evidence" value="ECO:0007669"/>
    <property type="project" value="InterPro"/>
</dbReference>
<dbReference type="CDD" id="cd18541">
    <property type="entry name" value="ABC_6TM_TmrB_like"/>
    <property type="match status" value="1"/>
</dbReference>
<dbReference type="SUPFAM" id="SSF52540">
    <property type="entry name" value="P-loop containing nucleoside triphosphate hydrolases"/>
    <property type="match status" value="1"/>
</dbReference>
<dbReference type="GO" id="GO:0005886">
    <property type="term" value="C:plasma membrane"/>
    <property type="evidence" value="ECO:0007669"/>
    <property type="project" value="UniProtKB-SubCell"/>
</dbReference>
<dbReference type="InterPro" id="IPR017871">
    <property type="entry name" value="ABC_transporter-like_CS"/>
</dbReference>
<evidence type="ECO:0000256" key="3">
    <source>
        <dbReference type="ARBA" id="ARBA00022475"/>
    </source>
</evidence>
<gene>
    <name evidence="12" type="ORF">DP923_03810</name>
</gene>
<feature type="transmembrane region" description="Helical" evidence="9">
    <location>
        <begin position="298"/>
        <end position="317"/>
    </location>
</feature>
<keyword evidence="5" id="KW-0547">Nucleotide-binding</keyword>
<organism evidence="12 13">
    <name type="scientific">Pontibacter arcticus</name>
    <dbReference type="NCBI Taxonomy" id="2080288"/>
    <lineage>
        <taxon>Bacteria</taxon>
        <taxon>Pseudomonadati</taxon>
        <taxon>Bacteroidota</taxon>
        <taxon>Cytophagia</taxon>
        <taxon>Cytophagales</taxon>
        <taxon>Hymenobacteraceae</taxon>
        <taxon>Pontibacter</taxon>
    </lineage>
</organism>
<keyword evidence="8 9" id="KW-0472">Membrane</keyword>
<feature type="transmembrane region" description="Helical" evidence="9">
    <location>
        <begin position="73"/>
        <end position="94"/>
    </location>
</feature>
<evidence type="ECO:0000256" key="2">
    <source>
        <dbReference type="ARBA" id="ARBA00022448"/>
    </source>
</evidence>
<dbReference type="Gene3D" id="1.20.1560.10">
    <property type="entry name" value="ABC transporter type 1, transmembrane domain"/>
    <property type="match status" value="1"/>
</dbReference>
<reference evidence="12 13" key="2">
    <citation type="submission" date="2018-07" db="EMBL/GenBank/DDBJ databases">
        <title>Pontibacter sp. 2b14 genomic sequence and assembly.</title>
        <authorList>
            <person name="Du Z.-J."/>
        </authorList>
    </citation>
    <scope>NUCLEOTIDE SEQUENCE [LARGE SCALE GENOMIC DNA]</scope>
    <source>
        <strain evidence="12 13">2b14</strain>
    </source>
</reference>
<evidence type="ECO:0000256" key="4">
    <source>
        <dbReference type="ARBA" id="ARBA00022692"/>
    </source>
</evidence>
<dbReference type="Pfam" id="PF00005">
    <property type="entry name" value="ABC_tran"/>
    <property type="match status" value="1"/>
</dbReference>
<sequence>MKSLKYLNKYLLKYKYRLLLGIVFTIISNFFQILPAQVVRHSFNLIKEGISLHNLYEGMDQQSLVYDIFANSILVYGVVILVMALLRGVFLFFVRQTLIVMSRLIENDLKNEIYTHYQSLPLSFYRKNNTGDLMSRISEDVSRVRMYIGPAIMYGLNLVVLFLMVIPYMLSVNVKLTLYTLIPLPILAISIYYVNNIIERKSDEIQRSLSGITTFVQEAFSGIRVLKSFVREDDSHNNFTTASNNYKDKSLDLNFVNSLFFPLVLFLVGLSTIITVYIGGQEVINGSITTGNIAEFIIYVNMLTWPVMSLGWTASLVQRAAASQARINEFLHTKNDIISQKDIRKPIEGDITFENVDFVYPDTNIHALRNVSFTIKHGETLAVIGNTGSGKSTIATLLPRMYDVSSGRILIDGIDIKDYNIESLRSQIGYVPQDVFLFSDTIRNNIGFGLPSITEEQMIQSAKDADVYENIMRFPEQFDTKLGERGITLSGGQKQRVSIARALVREPSILIMDDSLSAVDTKTENAILNSLRRIMANRTSIIISHRVSSVKLADRILVLDDGLIVQHGSHSELIQVDGLYKTLYERQLQTEDQN</sequence>
<keyword evidence="6" id="KW-0067">ATP-binding</keyword>
<feature type="transmembrane region" description="Helical" evidence="9">
    <location>
        <begin position="16"/>
        <end position="34"/>
    </location>
</feature>
<dbReference type="EMBL" id="QMDV01000001">
    <property type="protein sequence ID" value="RAU84179.1"/>
    <property type="molecule type" value="Genomic_DNA"/>
</dbReference>
<feature type="transmembrane region" description="Helical" evidence="9">
    <location>
        <begin position="151"/>
        <end position="170"/>
    </location>
</feature>
<dbReference type="GO" id="GO:0015421">
    <property type="term" value="F:ABC-type oligopeptide transporter activity"/>
    <property type="evidence" value="ECO:0007669"/>
    <property type="project" value="TreeGrafter"/>
</dbReference>
<comment type="caution">
    <text evidence="12">The sequence shown here is derived from an EMBL/GenBank/DDBJ whole genome shotgun (WGS) entry which is preliminary data.</text>
</comment>
<dbReference type="AlphaFoldDB" id="A0A364RIP7"/>
<dbReference type="FunFam" id="3.40.50.300:FF:000221">
    <property type="entry name" value="Multidrug ABC transporter ATP-binding protein"/>
    <property type="match status" value="1"/>
</dbReference>
<comment type="subcellular location">
    <subcellularLocation>
        <location evidence="1">Cell membrane</location>
        <topology evidence="1">Multi-pass membrane protein</topology>
    </subcellularLocation>
</comment>
<dbReference type="PANTHER" id="PTHR43394:SF1">
    <property type="entry name" value="ATP-BINDING CASSETTE SUB-FAMILY B MEMBER 10, MITOCHONDRIAL"/>
    <property type="match status" value="1"/>
</dbReference>
<evidence type="ECO:0000259" key="10">
    <source>
        <dbReference type="PROSITE" id="PS50893"/>
    </source>
</evidence>
<evidence type="ECO:0000256" key="6">
    <source>
        <dbReference type="ARBA" id="ARBA00022840"/>
    </source>
</evidence>
<dbReference type="PROSITE" id="PS00211">
    <property type="entry name" value="ABC_TRANSPORTER_1"/>
    <property type="match status" value="1"/>
</dbReference>
<dbReference type="InterPro" id="IPR011527">
    <property type="entry name" value="ABC1_TM_dom"/>
</dbReference>